<protein>
    <recommendedName>
        <fullName evidence="3">RING-type domain-containing protein</fullName>
    </recommendedName>
</protein>
<dbReference type="EMBL" id="LSRX01000195">
    <property type="protein sequence ID" value="OLQ05058.1"/>
    <property type="molecule type" value="Genomic_DNA"/>
</dbReference>
<feature type="region of interest" description="Disordered" evidence="2">
    <location>
        <begin position="487"/>
        <end position="511"/>
    </location>
</feature>
<evidence type="ECO:0000259" key="3">
    <source>
        <dbReference type="PROSITE" id="PS50089"/>
    </source>
</evidence>
<dbReference type="SUPFAM" id="SSF57850">
    <property type="entry name" value="RING/U-box"/>
    <property type="match status" value="1"/>
</dbReference>
<feature type="region of interest" description="Disordered" evidence="2">
    <location>
        <begin position="262"/>
        <end position="305"/>
    </location>
</feature>
<dbReference type="OrthoDB" id="447452at2759"/>
<organism evidence="4 5">
    <name type="scientific">Symbiodinium microadriaticum</name>
    <name type="common">Dinoflagellate</name>
    <name type="synonym">Zooxanthella microadriatica</name>
    <dbReference type="NCBI Taxonomy" id="2951"/>
    <lineage>
        <taxon>Eukaryota</taxon>
        <taxon>Sar</taxon>
        <taxon>Alveolata</taxon>
        <taxon>Dinophyceae</taxon>
        <taxon>Suessiales</taxon>
        <taxon>Symbiodiniaceae</taxon>
        <taxon>Symbiodinium</taxon>
    </lineage>
</organism>
<dbReference type="Gene3D" id="3.30.40.10">
    <property type="entry name" value="Zinc/RING finger domain, C3HC4 (zinc finger)"/>
    <property type="match status" value="1"/>
</dbReference>
<reference evidence="4 5" key="1">
    <citation type="submission" date="2016-02" db="EMBL/GenBank/DDBJ databases">
        <title>Genome analysis of coral dinoflagellate symbionts highlights evolutionary adaptations to a symbiotic lifestyle.</title>
        <authorList>
            <person name="Aranda M."/>
            <person name="Li Y."/>
            <person name="Liew Y.J."/>
            <person name="Baumgarten S."/>
            <person name="Simakov O."/>
            <person name="Wilson M."/>
            <person name="Piel J."/>
            <person name="Ashoor H."/>
            <person name="Bougouffa S."/>
            <person name="Bajic V.B."/>
            <person name="Ryu T."/>
            <person name="Ravasi T."/>
            <person name="Bayer T."/>
            <person name="Micklem G."/>
            <person name="Kim H."/>
            <person name="Bhak J."/>
            <person name="Lajeunesse T.C."/>
            <person name="Voolstra C.R."/>
        </authorList>
    </citation>
    <scope>NUCLEOTIDE SEQUENCE [LARGE SCALE GENOMIC DNA]</scope>
    <source>
        <strain evidence="4 5">CCMP2467</strain>
    </source>
</reference>
<evidence type="ECO:0000313" key="4">
    <source>
        <dbReference type="EMBL" id="OLQ05058.1"/>
    </source>
</evidence>
<keyword evidence="1" id="KW-0862">Zinc</keyword>
<dbReference type="Proteomes" id="UP000186817">
    <property type="component" value="Unassembled WGS sequence"/>
</dbReference>
<dbReference type="InterPro" id="IPR001841">
    <property type="entry name" value="Znf_RING"/>
</dbReference>
<dbReference type="InterPro" id="IPR013083">
    <property type="entry name" value="Znf_RING/FYVE/PHD"/>
</dbReference>
<feature type="region of interest" description="Disordered" evidence="2">
    <location>
        <begin position="521"/>
        <end position="540"/>
    </location>
</feature>
<accession>A0A1Q9ECC0</accession>
<evidence type="ECO:0000313" key="5">
    <source>
        <dbReference type="Proteomes" id="UP000186817"/>
    </source>
</evidence>
<feature type="region of interest" description="Disordered" evidence="2">
    <location>
        <begin position="119"/>
        <end position="175"/>
    </location>
</feature>
<gene>
    <name evidence="4" type="ORF">AK812_SmicGene11824</name>
</gene>
<feature type="compositionally biased region" description="Basic and acidic residues" evidence="2">
    <location>
        <begin position="288"/>
        <end position="305"/>
    </location>
</feature>
<feature type="compositionally biased region" description="Basic and acidic residues" evidence="2">
    <location>
        <begin position="210"/>
        <end position="223"/>
    </location>
</feature>
<keyword evidence="5" id="KW-1185">Reference proteome</keyword>
<keyword evidence="1" id="KW-0479">Metal-binding</keyword>
<feature type="region of interest" description="Disordered" evidence="2">
    <location>
        <begin position="210"/>
        <end position="241"/>
    </location>
</feature>
<name>A0A1Q9ECC0_SYMMI</name>
<evidence type="ECO:0000256" key="2">
    <source>
        <dbReference type="SAM" id="MobiDB-lite"/>
    </source>
</evidence>
<proteinExistence type="predicted"/>
<evidence type="ECO:0000256" key="1">
    <source>
        <dbReference type="PROSITE-ProRule" id="PRU00175"/>
    </source>
</evidence>
<dbReference type="GO" id="GO:0008270">
    <property type="term" value="F:zinc ion binding"/>
    <property type="evidence" value="ECO:0007669"/>
    <property type="project" value="UniProtKB-KW"/>
</dbReference>
<feature type="compositionally biased region" description="Polar residues" evidence="2">
    <location>
        <begin position="272"/>
        <end position="284"/>
    </location>
</feature>
<dbReference type="SMART" id="SM00184">
    <property type="entry name" value="RING"/>
    <property type="match status" value="1"/>
</dbReference>
<keyword evidence="1" id="KW-0863">Zinc-finger</keyword>
<feature type="compositionally biased region" description="Polar residues" evidence="2">
    <location>
        <begin position="225"/>
        <end position="241"/>
    </location>
</feature>
<sequence>MDEQITCIVSWSYQPHRRVDISPSSASDGQMIVHELARRKNSTPSEGPAELRRPGPNLAEANLGECDICKKVMEAIRDVKTLPCKHRFHFDCIDGFHRRKLREEGDVNLPCFTCGAASHKSWQPRRDSGNVTAALPGDAVPDVPPSGADDVNEPNTDGPAGRDPAGPQQQPHVEATDPWQQAIDDGRGSPWSSHPWNAYSWQDDQGWGRGRHEWRGTEQDWDSKCWSQGSWESKNPWPSSGILSRRQLQEFHTAEVPRMGAFGDATAGADSGPNSRRQSWSATGSWDAYRDGSRDVPDNTAWNKDRPSEKLAVPEFEGTGNDEAEVGKSARSYIRKVQVWLRCTRLPAEQRALALYNALHGRAWVYAEELDLDILASSGGVTYFLEWIQTRFAEVELNKISQVMGDLFKRFRRKADQPMRDYIVEFERLLLRLQEIQCELPNTVKAWLFIDKLRLSEAEELALLASVGNQWCVKQLQQAALLQERSLRKPSGDSRAGGWRNPGHSGTRWAKNSVHMTAVAEGDEDSDAAEDEAHESDSELVPEEIALDHHTAYVAYQTAKDKYKAATQGRGTDPSEVKKRAEERLRLAKSRSFCSVCKRKGHWHRDEVCPLRGKTADPGATGGPKVAHECHSVHVVHVTSLTVAPGGRMQAGAGDATNHEHIEGTTRDYQEILERPGGAIQQDNGYQTQPPKIGDEVADAFGDGPGLVAMPGPEEPQTIYMTRAGSVSEAAAPMLAIIDTACTKTVAGHDWYESYCDLAAKVGFCPQLLEVTDNFKFGASRTHRSHFAVRAWFALGGKLFQTDVAVVPCSVPLLLSRPALSALGLIYDVGGQKVSFTKLAIEDLPLEYSATGHPAVSVDQFLGKAPPVGESRGNLLVWVPEQEAYMAQGSGVATGVGCDQGSRLLFYPKKVSLEVQAMLEGPWESGGQSFLAWWNGADQSRDFWVETASEMIRVHVTPRKYLFVPSKWNTQNAELKHALLNALGETRITEHLPCLSEGSVLLTQTDTHSPELL</sequence>
<dbReference type="AlphaFoldDB" id="A0A1Q9ECC0"/>
<comment type="caution">
    <text evidence="4">The sequence shown here is derived from an EMBL/GenBank/DDBJ whole genome shotgun (WGS) entry which is preliminary data.</text>
</comment>
<dbReference type="PROSITE" id="PS50089">
    <property type="entry name" value="ZF_RING_2"/>
    <property type="match status" value="1"/>
</dbReference>
<feature type="domain" description="RING-type" evidence="3">
    <location>
        <begin position="66"/>
        <end position="114"/>
    </location>
</feature>